<evidence type="ECO:0000256" key="1">
    <source>
        <dbReference type="SAM" id="SignalP"/>
    </source>
</evidence>
<feature type="chain" id="PRO_5042114969" evidence="1">
    <location>
        <begin position="22"/>
        <end position="178"/>
    </location>
</feature>
<dbReference type="EMBL" id="JANJYI010000001">
    <property type="protein sequence ID" value="KAK2662690.1"/>
    <property type="molecule type" value="Genomic_DNA"/>
</dbReference>
<keyword evidence="1" id="KW-0732">Signal</keyword>
<dbReference type="AlphaFoldDB" id="A0AAD9XNX1"/>
<reference evidence="2" key="1">
    <citation type="journal article" date="2023" name="Plant J.">
        <title>Genome sequences and population genomics provide insights into the demographic history, inbreeding, and mutation load of two 'living fossil' tree species of Dipteronia.</title>
        <authorList>
            <person name="Feng Y."/>
            <person name="Comes H.P."/>
            <person name="Chen J."/>
            <person name="Zhu S."/>
            <person name="Lu R."/>
            <person name="Zhang X."/>
            <person name="Li P."/>
            <person name="Qiu J."/>
            <person name="Olsen K.M."/>
            <person name="Qiu Y."/>
        </authorList>
    </citation>
    <scope>NUCLEOTIDE SEQUENCE</scope>
    <source>
        <strain evidence="2">KIB01</strain>
    </source>
</reference>
<evidence type="ECO:0000313" key="3">
    <source>
        <dbReference type="Proteomes" id="UP001280121"/>
    </source>
</evidence>
<sequence length="178" mass="19929">MQSSLLLSFTVLFHFCKVCEMRKWILPSALLLVILPDHVDPPKVEEKLGVVPRGLSTDSDVIKRSLEVVVEFHSIAEVLICDGFVFRLVNVLNCEGFRDERGIVNAVQLFDPSINNLDRKYPVTVLAALAHSSKFRKQIVVDGAYVHLQKLVEMGIERAKKLLDSLGSGKIWGVFARA</sequence>
<evidence type="ECO:0000313" key="2">
    <source>
        <dbReference type="EMBL" id="KAK2662690.1"/>
    </source>
</evidence>
<dbReference type="Proteomes" id="UP001280121">
    <property type="component" value="Unassembled WGS sequence"/>
</dbReference>
<keyword evidence="3" id="KW-1185">Reference proteome</keyword>
<comment type="caution">
    <text evidence="2">The sequence shown here is derived from an EMBL/GenBank/DDBJ whole genome shotgun (WGS) entry which is preliminary data.</text>
</comment>
<organism evidence="2 3">
    <name type="scientific">Dipteronia dyeriana</name>
    <dbReference type="NCBI Taxonomy" id="168575"/>
    <lineage>
        <taxon>Eukaryota</taxon>
        <taxon>Viridiplantae</taxon>
        <taxon>Streptophyta</taxon>
        <taxon>Embryophyta</taxon>
        <taxon>Tracheophyta</taxon>
        <taxon>Spermatophyta</taxon>
        <taxon>Magnoliopsida</taxon>
        <taxon>eudicotyledons</taxon>
        <taxon>Gunneridae</taxon>
        <taxon>Pentapetalae</taxon>
        <taxon>rosids</taxon>
        <taxon>malvids</taxon>
        <taxon>Sapindales</taxon>
        <taxon>Sapindaceae</taxon>
        <taxon>Hippocastanoideae</taxon>
        <taxon>Acereae</taxon>
        <taxon>Dipteronia</taxon>
    </lineage>
</organism>
<gene>
    <name evidence="2" type="ORF">Ddye_001264</name>
</gene>
<proteinExistence type="predicted"/>
<accession>A0AAD9XNX1</accession>
<name>A0AAD9XNX1_9ROSI</name>
<protein>
    <submittedName>
        <fullName evidence="2">Uncharacterized protein</fullName>
    </submittedName>
</protein>
<dbReference type="PANTHER" id="PTHR46043">
    <property type="entry name" value="ARM REPEAT SUPERFAMILY PROTEIN"/>
    <property type="match status" value="1"/>
</dbReference>
<feature type="signal peptide" evidence="1">
    <location>
        <begin position="1"/>
        <end position="21"/>
    </location>
</feature>
<dbReference type="PANTHER" id="PTHR46043:SF13">
    <property type="entry name" value="ARM REPEAT SUPERFAMILY PROTEIN"/>
    <property type="match status" value="1"/>
</dbReference>